<keyword evidence="2" id="KW-1133">Transmembrane helix</keyword>
<dbReference type="AlphaFoldDB" id="A0AAW0GRJ4"/>
<gene>
    <name evidence="3" type="ORF">QCA50_002466</name>
</gene>
<proteinExistence type="predicted"/>
<evidence type="ECO:0000313" key="3">
    <source>
        <dbReference type="EMBL" id="KAK7695276.1"/>
    </source>
</evidence>
<feature type="region of interest" description="Disordered" evidence="1">
    <location>
        <begin position="226"/>
        <end position="255"/>
    </location>
</feature>
<feature type="compositionally biased region" description="Polar residues" evidence="1">
    <location>
        <begin position="244"/>
        <end position="255"/>
    </location>
</feature>
<evidence type="ECO:0000256" key="2">
    <source>
        <dbReference type="SAM" id="Phobius"/>
    </source>
</evidence>
<keyword evidence="2" id="KW-0472">Membrane</keyword>
<feature type="transmembrane region" description="Helical" evidence="2">
    <location>
        <begin position="193"/>
        <end position="216"/>
    </location>
</feature>
<feature type="transmembrane region" description="Helical" evidence="2">
    <location>
        <begin position="116"/>
        <end position="144"/>
    </location>
</feature>
<dbReference type="Proteomes" id="UP001385951">
    <property type="component" value="Unassembled WGS sequence"/>
</dbReference>
<feature type="transmembrane region" description="Helical" evidence="2">
    <location>
        <begin position="164"/>
        <end position="187"/>
    </location>
</feature>
<comment type="caution">
    <text evidence="3">The sequence shown here is derived from an EMBL/GenBank/DDBJ whole genome shotgun (WGS) entry which is preliminary data.</text>
</comment>
<evidence type="ECO:0000313" key="4">
    <source>
        <dbReference type="Proteomes" id="UP001385951"/>
    </source>
</evidence>
<feature type="transmembrane region" description="Helical" evidence="2">
    <location>
        <begin position="20"/>
        <end position="53"/>
    </location>
</feature>
<evidence type="ECO:0000256" key="1">
    <source>
        <dbReference type="SAM" id="MobiDB-lite"/>
    </source>
</evidence>
<reference evidence="3 4" key="1">
    <citation type="submission" date="2022-09" db="EMBL/GenBank/DDBJ databases">
        <authorList>
            <person name="Palmer J.M."/>
        </authorList>
    </citation>
    <scope>NUCLEOTIDE SEQUENCE [LARGE SCALE GENOMIC DNA]</scope>
    <source>
        <strain evidence="3 4">DSM 7382</strain>
    </source>
</reference>
<name>A0AAW0GRJ4_9APHY</name>
<keyword evidence="2" id="KW-0812">Transmembrane</keyword>
<keyword evidence="4" id="KW-1185">Reference proteome</keyword>
<feature type="transmembrane region" description="Helical" evidence="2">
    <location>
        <begin position="73"/>
        <end position="96"/>
    </location>
</feature>
<protein>
    <submittedName>
        <fullName evidence="3">Uncharacterized protein</fullName>
    </submittedName>
</protein>
<organism evidence="3 4">
    <name type="scientific">Cerrena zonata</name>
    <dbReference type="NCBI Taxonomy" id="2478898"/>
    <lineage>
        <taxon>Eukaryota</taxon>
        <taxon>Fungi</taxon>
        <taxon>Dikarya</taxon>
        <taxon>Basidiomycota</taxon>
        <taxon>Agaricomycotina</taxon>
        <taxon>Agaricomycetes</taxon>
        <taxon>Polyporales</taxon>
        <taxon>Cerrenaceae</taxon>
        <taxon>Cerrena</taxon>
    </lineage>
</organism>
<dbReference type="EMBL" id="JASBNA010000002">
    <property type="protein sequence ID" value="KAK7695276.1"/>
    <property type="molecule type" value="Genomic_DNA"/>
</dbReference>
<sequence>MSDGELRFFSLYIGPHNQPPFALCLLQAALIHAAPSMCTISTFIVILQVWYLFQLPWHPWLLFFSRLSPIVRFLLVIAPPYLAFIVITIASIMIGLRGRSFLTANLGLYCTIDLKIFFVPVVFCALCMVSMLMLSAGILIQYYWRQRPIPHLQFTTHRGSAVKIWLRVLVFNLYSMVTLGASLLYFVSASNPLPYMIQAALPVVALLVFGSQADIIRTFAFWSRSNSPDDTDQRASHGGWSAPTDANQLSSDVTTTGASHMRNTAQLSTIIFIGSGPSRS</sequence>
<accession>A0AAW0GRJ4</accession>